<feature type="transmembrane region" description="Helical" evidence="7">
    <location>
        <begin position="191"/>
        <end position="209"/>
    </location>
</feature>
<dbReference type="PRINTS" id="PR01035">
    <property type="entry name" value="TCRTETA"/>
</dbReference>
<evidence type="ECO:0000256" key="1">
    <source>
        <dbReference type="ARBA" id="ARBA00004141"/>
    </source>
</evidence>
<evidence type="ECO:0000256" key="2">
    <source>
        <dbReference type="ARBA" id="ARBA00022448"/>
    </source>
</evidence>
<dbReference type="Gene3D" id="1.20.1250.20">
    <property type="entry name" value="MFS general substrate transporter like domains"/>
    <property type="match status" value="1"/>
</dbReference>
<dbReference type="EMBL" id="ML220115">
    <property type="protein sequence ID" value="TGZ82350.1"/>
    <property type="molecule type" value="Genomic_DNA"/>
</dbReference>
<feature type="transmembrane region" description="Helical" evidence="7">
    <location>
        <begin position="157"/>
        <end position="179"/>
    </location>
</feature>
<evidence type="ECO:0000313" key="10">
    <source>
        <dbReference type="Proteomes" id="UP000298138"/>
    </source>
</evidence>
<evidence type="ECO:0000256" key="4">
    <source>
        <dbReference type="ARBA" id="ARBA00022989"/>
    </source>
</evidence>
<proteinExistence type="predicted"/>
<dbReference type="InParanoid" id="A0A4S2MZY3"/>
<evidence type="ECO:0000259" key="8">
    <source>
        <dbReference type="PROSITE" id="PS50850"/>
    </source>
</evidence>
<organism evidence="9 10">
    <name type="scientific">Ascodesmis nigricans</name>
    <dbReference type="NCBI Taxonomy" id="341454"/>
    <lineage>
        <taxon>Eukaryota</taxon>
        <taxon>Fungi</taxon>
        <taxon>Dikarya</taxon>
        <taxon>Ascomycota</taxon>
        <taxon>Pezizomycotina</taxon>
        <taxon>Pezizomycetes</taxon>
        <taxon>Pezizales</taxon>
        <taxon>Ascodesmidaceae</taxon>
        <taxon>Ascodesmis</taxon>
    </lineage>
</organism>
<evidence type="ECO:0000256" key="6">
    <source>
        <dbReference type="SAM" id="MobiDB-lite"/>
    </source>
</evidence>
<dbReference type="CDD" id="cd17330">
    <property type="entry name" value="MFS_SLC46_TetA_like"/>
    <property type="match status" value="1"/>
</dbReference>
<dbReference type="InterPro" id="IPR020846">
    <property type="entry name" value="MFS_dom"/>
</dbReference>
<feature type="compositionally biased region" description="Polar residues" evidence="6">
    <location>
        <begin position="8"/>
        <end position="18"/>
    </location>
</feature>
<feature type="transmembrane region" description="Helical" evidence="7">
    <location>
        <begin position="403"/>
        <end position="422"/>
    </location>
</feature>
<feature type="transmembrane region" description="Helical" evidence="7">
    <location>
        <begin position="507"/>
        <end position="527"/>
    </location>
</feature>
<feature type="compositionally biased region" description="Basic residues" evidence="6">
    <location>
        <begin position="22"/>
        <end position="34"/>
    </location>
</feature>
<dbReference type="GO" id="GO:0022857">
    <property type="term" value="F:transmembrane transporter activity"/>
    <property type="evidence" value="ECO:0007669"/>
    <property type="project" value="InterPro"/>
</dbReference>
<accession>A0A4S2MZY3</accession>
<keyword evidence="10" id="KW-1185">Reference proteome</keyword>
<dbReference type="OrthoDB" id="10262656at2759"/>
<feature type="domain" description="Major facilitator superfamily (MFS) profile" evidence="8">
    <location>
        <begin position="63"/>
        <end position="532"/>
    </location>
</feature>
<feature type="transmembrane region" description="Helical" evidence="7">
    <location>
        <begin position="229"/>
        <end position="250"/>
    </location>
</feature>
<name>A0A4S2MZY3_9PEZI</name>
<dbReference type="Proteomes" id="UP000298138">
    <property type="component" value="Unassembled WGS sequence"/>
</dbReference>
<comment type="subcellular location">
    <subcellularLocation>
        <location evidence="1">Membrane</location>
        <topology evidence="1">Multi-pass membrane protein</topology>
    </subcellularLocation>
</comment>
<feature type="transmembrane region" description="Helical" evidence="7">
    <location>
        <begin position="64"/>
        <end position="82"/>
    </location>
</feature>
<gene>
    <name evidence="9" type="ORF">EX30DRAFT_358349</name>
</gene>
<evidence type="ECO:0000256" key="5">
    <source>
        <dbReference type="ARBA" id="ARBA00023136"/>
    </source>
</evidence>
<keyword evidence="4 7" id="KW-1133">Transmembrane helix</keyword>
<dbReference type="PROSITE" id="PS50850">
    <property type="entry name" value="MFS"/>
    <property type="match status" value="1"/>
</dbReference>
<dbReference type="InterPro" id="IPR011701">
    <property type="entry name" value="MFS"/>
</dbReference>
<feature type="transmembrane region" description="Helical" evidence="7">
    <location>
        <begin position="134"/>
        <end position="151"/>
    </location>
</feature>
<sequence length="552" mass="60065">MERRDSTPHYQTFSTEPPQSRGHPRGRSFWKSRGSRNSFAPEPSSQEDDGNHKSENGSLPTRQLIVLAFISLAEQTALNSISPYLPAMAASFPEVDQKRVGLYVGAIASSFAAAQFSTNVFWGRISDRIGRKPVIVVGTFLTALCFFAFGFCRRLWQAIVVQALMGIVNANAGIVSTVLGEITDSSNQSTAFAYLPIVYGIGSIIGPIFGGLMVNVSSGGDILGRFPYLLPNVVAFVILILDLIVCIFFLEESLKDIQDLPPLTSRLRCAFTWLWQFMASSRPSYLRNTHTNYDTDSNSDESEFPSYADACPAIIPDSTSSKISYKEVLIPQIIILLLTYTIFNLSNIAYNSLYPIYLSTPRPIGRDLLPKEIGLSLGFGGAIAIVFQGFFFSPLQTRLGSLWVYRLAFAGFVFSFFAMPFVGRNPHDPKWGIWAELGFTVLVKNIATVGGLTCAMLMITNASPKPNTLGMLNGMAQSLSAGGRAIGPLVSGGLFTLSMGVKKDSEFLSWGVFGAIAVVGTVLSCFLKGANLESRDAGREPLLRDEESGTGQ</sequence>
<evidence type="ECO:0000313" key="9">
    <source>
        <dbReference type="EMBL" id="TGZ82350.1"/>
    </source>
</evidence>
<feature type="transmembrane region" description="Helical" evidence="7">
    <location>
        <begin position="102"/>
        <end position="122"/>
    </location>
</feature>
<keyword evidence="5 7" id="KW-0472">Membrane</keyword>
<feature type="transmembrane region" description="Helical" evidence="7">
    <location>
        <begin position="328"/>
        <end position="353"/>
    </location>
</feature>
<dbReference type="InterPro" id="IPR036259">
    <property type="entry name" value="MFS_trans_sf"/>
</dbReference>
<feature type="transmembrane region" description="Helical" evidence="7">
    <location>
        <begin position="442"/>
        <end position="460"/>
    </location>
</feature>
<dbReference type="GO" id="GO:0016020">
    <property type="term" value="C:membrane"/>
    <property type="evidence" value="ECO:0007669"/>
    <property type="project" value="UniProtKB-SubCell"/>
</dbReference>
<protein>
    <submittedName>
        <fullName evidence="9">MFS general substrate transporter</fullName>
    </submittedName>
</protein>
<feature type="transmembrane region" description="Helical" evidence="7">
    <location>
        <begin position="481"/>
        <end position="501"/>
    </location>
</feature>
<feature type="region of interest" description="Disordered" evidence="6">
    <location>
        <begin position="1"/>
        <end position="57"/>
    </location>
</feature>
<feature type="transmembrane region" description="Helical" evidence="7">
    <location>
        <begin position="373"/>
        <end position="391"/>
    </location>
</feature>
<dbReference type="Pfam" id="PF07690">
    <property type="entry name" value="MFS_1"/>
    <property type="match status" value="1"/>
</dbReference>
<dbReference type="PANTHER" id="PTHR23504">
    <property type="entry name" value="MAJOR FACILITATOR SUPERFAMILY DOMAIN-CONTAINING PROTEIN 10"/>
    <property type="match status" value="1"/>
</dbReference>
<dbReference type="PANTHER" id="PTHR23504:SF39">
    <property type="entry name" value="TRANSPORTER, PUTATIVE (AFU_ORTHOLOGUE AFUA_6G03860)-RELATED"/>
    <property type="match status" value="1"/>
</dbReference>
<dbReference type="SUPFAM" id="SSF103473">
    <property type="entry name" value="MFS general substrate transporter"/>
    <property type="match status" value="1"/>
</dbReference>
<keyword evidence="3 7" id="KW-0812">Transmembrane</keyword>
<dbReference type="AlphaFoldDB" id="A0A4S2MZY3"/>
<dbReference type="InterPro" id="IPR001958">
    <property type="entry name" value="Tet-R_TetA/multi-R_MdtG-like"/>
</dbReference>
<reference evidence="9 10" key="1">
    <citation type="submission" date="2019-04" db="EMBL/GenBank/DDBJ databases">
        <title>Comparative genomics and transcriptomics to analyze fruiting body development in filamentous ascomycetes.</title>
        <authorList>
            <consortium name="DOE Joint Genome Institute"/>
            <person name="Lutkenhaus R."/>
            <person name="Traeger S."/>
            <person name="Breuer J."/>
            <person name="Kuo A."/>
            <person name="Lipzen A."/>
            <person name="Pangilinan J."/>
            <person name="Dilworth D."/>
            <person name="Sandor L."/>
            <person name="Poggeler S."/>
            <person name="Barry K."/>
            <person name="Grigoriev I.V."/>
            <person name="Nowrousian M."/>
        </authorList>
    </citation>
    <scope>NUCLEOTIDE SEQUENCE [LARGE SCALE GENOMIC DNA]</scope>
    <source>
        <strain evidence="9 10">CBS 389.68</strain>
    </source>
</reference>
<evidence type="ECO:0000256" key="7">
    <source>
        <dbReference type="SAM" id="Phobius"/>
    </source>
</evidence>
<evidence type="ECO:0000256" key="3">
    <source>
        <dbReference type="ARBA" id="ARBA00022692"/>
    </source>
</evidence>
<keyword evidence="2" id="KW-0813">Transport</keyword>